<organism evidence="1">
    <name type="scientific">hydrothermal vent metagenome</name>
    <dbReference type="NCBI Taxonomy" id="652676"/>
    <lineage>
        <taxon>unclassified sequences</taxon>
        <taxon>metagenomes</taxon>
        <taxon>ecological metagenomes</taxon>
    </lineage>
</organism>
<sequence>MNKDTKYYGVDISKDVFDVMDEKGVHSQFKNNCSGFKKYLKLLDSHCVMEATGYYHYKLACFLLENANKKFLETDLPAVGRLSPRGGVIGNPASGRQACRRQARGKAVEELFRLNCSESFLVVFSCQ</sequence>
<reference evidence="1" key="1">
    <citation type="submission" date="2018-06" db="EMBL/GenBank/DDBJ databases">
        <authorList>
            <person name="Zhirakovskaya E."/>
        </authorList>
    </citation>
    <scope>NUCLEOTIDE SEQUENCE</scope>
</reference>
<dbReference type="EMBL" id="UOEL01000150">
    <property type="protein sequence ID" value="VAW18277.1"/>
    <property type="molecule type" value="Genomic_DNA"/>
</dbReference>
<accession>A0A3B0TXU5</accession>
<evidence type="ECO:0000313" key="1">
    <source>
        <dbReference type="EMBL" id="VAW18277.1"/>
    </source>
</evidence>
<name>A0A3B0TXU5_9ZZZZ</name>
<dbReference type="AlphaFoldDB" id="A0A3B0TXU5"/>
<protein>
    <submittedName>
        <fullName evidence="1">Mobile element protein</fullName>
    </submittedName>
</protein>
<proteinExistence type="predicted"/>
<gene>
    <name evidence="1" type="ORF">MNBD_BACTEROID03-2207</name>
</gene>